<dbReference type="InterPro" id="IPR028082">
    <property type="entry name" value="Peripla_BP_I"/>
</dbReference>
<dbReference type="CDD" id="cd06267">
    <property type="entry name" value="PBP1_LacI_sugar_binding-like"/>
    <property type="match status" value="1"/>
</dbReference>
<reference evidence="7" key="1">
    <citation type="journal article" date="2019" name="Int. J. Syst. Evol. Microbiol.">
        <title>The Global Catalogue of Microorganisms (GCM) 10K type strain sequencing project: providing services to taxonomists for standard genome sequencing and annotation.</title>
        <authorList>
            <consortium name="The Broad Institute Genomics Platform"/>
            <consortium name="The Broad Institute Genome Sequencing Center for Infectious Disease"/>
            <person name="Wu L."/>
            <person name="Ma J."/>
        </authorList>
    </citation>
    <scope>NUCLEOTIDE SEQUENCE [LARGE SCALE GENOMIC DNA]</scope>
    <source>
        <strain evidence="7">JCM 16929</strain>
    </source>
</reference>
<dbReference type="Pfam" id="PF13377">
    <property type="entry name" value="Peripla_BP_3"/>
    <property type="match status" value="1"/>
</dbReference>
<dbReference type="Pfam" id="PF00356">
    <property type="entry name" value="LacI"/>
    <property type="match status" value="1"/>
</dbReference>
<dbReference type="Gene3D" id="3.40.50.2300">
    <property type="match status" value="2"/>
</dbReference>
<evidence type="ECO:0000259" key="5">
    <source>
        <dbReference type="PROSITE" id="PS50932"/>
    </source>
</evidence>
<dbReference type="SMART" id="SM00354">
    <property type="entry name" value="HTH_LACI"/>
    <property type="match status" value="1"/>
</dbReference>
<dbReference type="InterPro" id="IPR000843">
    <property type="entry name" value="HTH_LacI"/>
</dbReference>
<protein>
    <submittedName>
        <fullName evidence="6">LacI family DNA-binding transcriptional regulator</fullName>
    </submittedName>
</protein>
<evidence type="ECO:0000313" key="7">
    <source>
        <dbReference type="Proteomes" id="UP001501490"/>
    </source>
</evidence>
<comment type="caution">
    <text evidence="6">The sequence shown here is derived from an EMBL/GenBank/DDBJ whole genome shotgun (WGS) entry which is preliminary data.</text>
</comment>
<accession>A0ABP6ZBI6</accession>
<gene>
    <name evidence="6" type="ORF">GCM10022236_02390</name>
</gene>
<dbReference type="PANTHER" id="PTHR30146">
    <property type="entry name" value="LACI-RELATED TRANSCRIPTIONAL REPRESSOR"/>
    <property type="match status" value="1"/>
</dbReference>
<keyword evidence="7" id="KW-1185">Reference proteome</keyword>
<evidence type="ECO:0000256" key="3">
    <source>
        <dbReference type="ARBA" id="ARBA00023163"/>
    </source>
</evidence>
<feature type="domain" description="HTH lacI-type" evidence="5">
    <location>
        <begin position="17"/>
        <end position="72"/>
    </location>
</feature>
<organism evidence="6 7">
    <name type="scientific">Microlunatus ginsengisoli</name>
    <dbReference type="NCBI Taxonomy" id="363863"/>
    <lineage>
        <taxon>Bacteria</taxon>
        <taxon>Bacillati</taxon>
        <taxon>Actinomycetota</taxon>
        <taxon>Actinomycetes</taxon>
        <taxon>Propionibacteriales</taxon>
        <taxon>Propionibacteriaceae</taxon>
        <taxon>Microlunatus</taxon>
    </lineage>
</organism>
<name>A0ABP6ZBI6_9ACTN</name>
<dbReference type="GO" id="GO:0003677">
    <property type="term" value="F:DNA binding"/>
    <property type="evidence" value="ECO:0007669"/>
    <property type="project" value="UniProtKB-KW"/>
</dbReference>
<dbReference type="CDD" id="cd01392">
    <property type="entry name" value="HTH_LacI"/>
    <property type="match status" value="1"/>
</dbReference>
<keyword evidence="2 6" id="KW-0238">DNA-binding</keyword>
<feature type="compositionally biased region" description="Basic residues" evidence="4">
    <location>
        <begin position="363"/>
        <end position="372"/>
    </location>
</feature>
<dbReference type="SUPFAM" id="SSF53822">
    <property type="entry name" value="Periplasmic binding protein-like I"/>
    <property type="match status" value="1"/>
</dbReference>
<keyword evidence="3" id="KW-0804">Transcription</keyword>
<dbReference type="Proteomes" id="UP001501490">
    <property type="component" value="Unassembled WGS sequence"/>
</dbReference>
<dbReference type="Gene3D" id="1.10.260.40">
    <property type="entry name" value="lambda repressor-like DNA-binding domains"/>
    <property type="match status" value="1"/>
</dbReference>
<dbReference type="SUPFAM" id="SSF47413">
    <property type="entry name" value="lambda repressor-like DNA-binding domains"/>
    <property type="match status" value="1"/>
</dbReference>
<dbReference type="PANTHER" id="PTHR30146:SF109">
    <property type="entry name" value="HTH-TYPE TRANSCRIPTIONAL REGULATOR GALS"/>
    <property type="match status" value="1"/>
</dbReference>
<sequence>MGSPMAMSGAGGPARGVTRSDVARYAGVSTAVVSYVVNNGPRPVAATTAARVRDAIAVLGYQPNANARALKLGTAGLLGLLVPDTGNPFFAEYALAIEQAATQRGLALLIANSGSDLGVEATLLTDLANRQLDGLIVAGAGGPPVDSTLSGVTAVTPTVFVDTASPVPGYRTVGADKHAGALQAAQHLVEVHGHDNVALLMGRGARHATDERETGWRDALRALDVERGEVAYATFTRHGGYVAGQHLLALRPRPTAVFASSDLLGMGLLRAAHEAGLSIPDDLAIVSFDGTNQAEYCWPPLTTIRQPIQEMAAAAVAAIFDQAAPAHQLFPVSLLARRSCGCSLPDSDLKPDRAGSNPAPPTRHPRKSRKRP</sequence>
<proteinExistence type="predicted"/>
<dbReference type="InterPro" id="IPR046335">
    <property type="entry name" value="LacI/GalR-like_sensor"/>
</dbReference>
<evidence type="ECO:0000256" key="2">
    <source>
        <dbReference type="ARBA" id="ARBA00023125"/>
    </source>
</evidence>
<evidence type="ECO:0000313" key="6">
    <source>
        <dbReference type="EMBL" id="GAA3604152.1"/>
    </source>
</evidence>
<evidence type="ECO:0000256" key="4">
    <source>
        <dbReference type="SAM" id="MobiDB-lite"/>
    </source>
</evidence>
<keyword evidence="1" id="KW-0805">Transcription regulation</keyword>
<dbReference type="PROSITE" id="PS50932">
    <property type="entry name" value="HTH_LACI_2"/>
    <property type="match status" value="1"/>
</dbReference>
<dbReference type="InterPro" id="IPR010982">
    <property type="entry name" value="Lambda_DNA-bd_dom_sf"/>
</dbReference>
<dbReference type="EMBL" id="BAABAB010000002">
    <property type="protein sequence ID" value="GAA3604152.1"/>
    <property type="molecule type" value="Genomic_DNA"/>
</dbReference>
<evidence type="ECO:0000256" key="1">
    <source>
        <dbReference type="ARBA" id="ARBA00023015"/>
    </source>
</evidence>
<feature type="region of interest" description="Disordered" evidence="4">
    <location>
        <begin position="345"/>
        <end position="372"/>
    </location>
</feature>